<dbReference type="RefSeq" id="WP_008417074.1">
    <property type="nucleotide sequence ID" value="NC_014297.1"/>
</dbReference>
<evidence type="ECO:0000313" key="3">
    <source>
        <dbReference type="EMBL" id="ADJ15422.1"/>
    </source>
</evidence>
<dbReference type="PATRIC" id="fig|795797.18.peg.2032"/>
<dbReference type="STRING" id="795797.HacjB3_10195"/>
<dbReference type="EMBL" id="CP002062">
    <property type="protein sequence ID" value="ADJ15422.1"/>
    <property type="molecule type" value="Genomic_DNA"/>
</dbReference>
<dbReference type="InterPro" id="IPR014729">
    <property type="entry name" value="Rossmann-like_a/b/a_fold"/>
</dbReference>
<evidence type="ECO:0000259" key="2">
    <source>
        <dbReference type="Pfam" id="PF00582"/>
    </source>
</evidence>
<dbReference type="GeneID" id="9419849"/>
<feature type="domain" description="UspA" evidence="2">
    <location>
        <begin position="145"/>
        <end position="275"/>
    </location>
</feature>
<evidence type="ECO:0000313" key="6">
    <source>
        <dbReference type="Proteomes" id="UP000011645"/>
    </source>
</evidence>
<keyword evidence="6" id="KW-1185">Reference proteome</keyword>
<dbReference type="eggNOG" id="arCOG00449">
    <property type="taxonomic scope" value="Archaea"/>
</dbReference>
<dbReference type="Proteomes" id="UP000000390">
    <property type="component" value="Chromosome"/>
</dbReference>
<reference evidence="4 6" key="2">
    <citation type="journal article" date="2014" name="PLoS Genet.">
        <title>Phylogenetically driven sequencing of extremely halophilic archaea reveals strategies for static and dynamic osmo-response.</title>
        <authorList>
            <person name="Becker E.A."/>
            <person name="Seitzer P.M."/>
            <person name="Tritt A."/>
            <person name="Larsen D."/>
            <person name="Krusor M."/>
            <person name="Yao A.I."/>
            <person name="Wu D."/>
            <person name="Madern D."/>
            <person name="Eisen J.A."/>
            <person name="Darling A.E."/>
            <person name="Facciotti M.T."/>
        </authorList>
    </citation>
    <scope>NUCLEOTIDE SEQUENCE [LARGE SCALE GENOMIC DNA]</scope>
    <source>
        <strain evidence="4">B3</strain>
        <strain evidence="6">DSM 18796 / CECT 7217 / JCM 14584 / KCTC 4019 / B3</strain>
    </source>
</reference>
<gene>
    <name evidence="3" type="ordered locus">HacjB3_10195</name>
    <name evidence="4" type="ORF">C497_12476</name>
</gene>
<evidence type="ECO:0000313" key="5">
    <source>
        <dbReference type="Proteomes" id="UP000000390"/>
    </source>
</evidence>
<sequence>MVEAVLVPTDGSESARRSEGYAADVARAYGASVHVVHVVDLVALGSVAEIDPAKREGHELVEAAAERVAARGVRVVRAVRTGVPAPVIREYVAEASIDLIVMGTRGQSGLERRLLGGVTKGVVRSASVPVMTVGPGADRPAHYPYRRLLVATDGSDAALGAAEVGIDFARTYEAGLDVLSVVHGRRSSGAIERIAAARDAVTEVERLAAEAGIEDVSPVIEYGIPHRTITASADRNGIDLVVLGAYGRTGIRRHVLGSVAERVVRTAPVPVLTVRPRQDS</sequence>
<dbReference type="HOGENOM" id="CLU_049301_2_1_2"/>
<dbReference type="PANTHER" id="PTHR46268">
    <property type="entry name" value="STRESS RESPONSE PROTEIN NHAX"/>
    <property type="match status" value="1"/>
</dbReference>
<dbReference type="PANTHER" id="PTHR46268:SF6">
    <property type="entry name" value="UNIVERSAL STRESS PROTEIN UP12"/>
    <property type="match status" value="1"/>
</dbReference>
<dbReference type="AlphaFoldDB" id="D8J430"/>
<dbReference type="Gene3D" id="3.40.50.620">
    <property type="entry name" value="HUPs"/>
    <property type="match status" value="2"/>
</dbReference>
<dbReference type="InterPro" id="IPR006015">
    <property type="entry name" value="Universal_stress_UspA"/>
</dbReference>
<dbReference type="Proteomes" id="UP000011645">
    <property type="component" value="Unassembled WGS sequence"/>
</dbReference>
<dbReference type="OrthoDB" id="105697at2157"/>
<name>D8J430_HALJB</name>
<proteinExistence type="inferred from homology"/>
<dbReference type="PRINTS" id="PR01438">
    <property type="entry name" value="UNVRSLSTRESS"/>
</dbReference>
<evidence type="ECO:0000256" key="1">
    <source>
        <dbReference type="ARBA" id="ARBA00008791"/>
    </source>
</evidence>
<dbReference type="Pfam" id="PF00582">
    <property type="entry name" value="Usp"/>
    <property type="match status" value="2"/>
</dbReference>
<feature type="domain" description="UspA" evidence="2">
    <location>
        <begin position="1"/>
        <end position="133"/>
    </location>
</feature>
<accession>D8J430</accession>
<dbReference type="CDD" id="cd00293">
    <property type="entry name" value="USP-like"/>
    <property type="match status" value="2"/>
</dbReference>
<dbReference type="EMBL" id="AOHV01000031">
    <property type="protein sequence ID" value="ELY35802.1"/>
    <property type="molecule type" value="Genomic_DNA"/>
</dbReference>
<dbReference type="InterPro" id="IPR006016">
    <property type="entry name" value="UspA"/>
</dbReference>
<evidence type="ECO:0000313" key="4">
    <source>
        <dbReference type="EMBL" id="ELY35802.1"/>
    </source>
</evidence>
<protein>
    <submittedName>
        <fullName evidence="3">UspA domain protein</fullName>
    </submittedName>
    <submittedName>
        <fullName evidence="4">UspA domain-containing protein</fullName>
    </submittedName>
</protein>
<organism evidence="3 5">
    <name type="scientific">Halalkalicoccus jeotgali (strain DSM 18796 / CECT 7217 / JCM 14584 / KCTC 4019 / B3)</name>
    <dbReference type="NCBI Taxonomy" id="795797"/>
    <lineage>
        <taxon>Archaea</taxon>
        <taxon>Methanobacteriati</taxon>
        <taxon>Methanobacteriota</taxon>
        <taxon>Stenosarchaea group</taxon>
        <taxon>Halobacteria</taxon>
        <taxon>Halobacteriales</taxon>
        <taxon>Halococcaceae</taxon>
        <taxon>Halalkalicoccus</taxon>
    </lineage>
</organism>
<dbReference type="KEGG" id="hje:HacjB3_10195"/>
<dbReference type="SUPFAM" id="SSF52402">
    <property type="entry name" value="Adenine nucleotide alpha hydrolases-like"/>
    <property type="match status" value="2"/>
</dbReference>
<reference evidence="3 5" key="1">
    <citation type="journal article" date="2010" name="J. Bacteriol.">
        <title>Complete genome sequence of Halalkalicoccus jeotgali B3(T), an extremely halophilic archaeon.</title>
        <authorList>
            <person name="Roh S.W."/>
            <person name="Nam Y.D."/>
            <person name="Nam S.H."/>
            <person name="Choi S.H."/>
            <person name="Park H.S."/>
            <person name="Bae J.W."/>
        </authorList>
    </citation>
    <scope>NUCLEOTIDE SEQUENCE [LARGE SCALE GENOMIC DNA]</scope>
    <source>
        <strain evidence="3">B3</strain>
        <strain evidence="5">DSM 18796 / CECT 7217 / JCM 14584 / KCTC 4019 / B3</strain>
    </source>
</reference>
<comment type="similarity">
    <text evidence="1">Belongs to the universal stress protein A family.</text>
</comment>